<dbReference type="Proteomes" id="UP001281147">
    <property type="component" value="Unassembled WGS sequence"/>
</dbReference>
<dbReference type="EMBL" id="JAUTXU010000001">
    <property type="protein sequence ID" value="KAK3726049.1"/>
    <property type="molecule type" value="Genomic_DNA"/>
</dbReference>
<reference evidence="1" key="1">
    <citation type="submission" date="2023-07" db="EMBL/GenBank/DDBJ databases">
        <title>Black Yeasts Isolated from many extreme environments.</title>
        <authorList>
            <person name="Coleine C."/>
            <person name="Stajich J.E."/>
            <person name="Selbmann L."/>
        </authorList>
    </citation>
    <scope>NUCLEOTIDE SEQUENCE</scope>
    <source>
        <strain evidence="1">CCFEE 5714</strain>
    </source>
</reference>
<name>A0ACC3NZT1_9PEZI</name>
<organism evidence="1 2">
    <name type="scientific">Vermiconidia calcicola</name>
    <dbReference type="NCBI Taxonomy" id="1690605"/>
    <lineage>
        <taxon>Eukaryota</taxon>
        <taxon>Fungi</taxon>
        <taxon>Dikarya</taxon>
        <taxon>Ascomycota</taxon>
        <taxon>Pezizomycotina</taxon>
        <taxon>Dothideomycetes</taxon>
        <taxon>Dothideomycetidae</taxon>
        <taxon>Mycosphaerellales</taxon>
        <taxon>Extremaceae</taxon>
        <taxon>Vermiconidia</taxon>
    </lineage>
</organism>
<proteinExistence type="predicted"/>
<keyword evidence="2" id="KW-1185">Reference proteome</keyword>
<accession>A0ACC3NZT1</accession>
<gene>
    <name evidence="1" type="ORF">LTR37_000197</name>
</gene>
<sequence>MASHLNNIALVGASGNAGGAALKALLAANRFNITIISRADSSATFPEDTSITVKKGDYKDPSFLQSAFSGQDAAMLALGFMAMDTQPALIEAAAKAGVKYILPTEYAADGQSKELTENLPPMAQKAGARSQIEEMGAKWIAIVTNPWTEFSLAYGVNTFGIDVKEKKAVLWEDAGNFNTTSREQVGRGIAAALSLPIENKDNERASLQHYANNYVYISSFLVTQRQLFDSVLRATGTKEADWSVEKSKIWGDEGRVADAQQKMAQGNFMAMGDLMYGFYMSGDKGGNYEEKAKKDREVLGLKEEDLDAVVKEFVNSA</sequence>
<evidence type="ECO:0000313" key="2">
    <source>
        <dbReference type="Proteomes" id="UP001281147"/>
    </source>
</evidence>
<protein>
    <submittedName>
        <fullName evidence="1">Uncharacterized protein</fullName>
    </submittedName>
</protein>
<evidence type="ECO:0000313" key="1">
    <source>
        <dbReference type="EMBL" id="KAK3726049.1"/>
    </source>
</evidence>
<comment type="caution">
    <text evidence="1">The sequence shown here is derived from an EMBL/GenBank/DDBJ whole genome shotgun (WGS) entry which is preliminary data.</text>
</comment>